<accession>A0A0G0UDJ7</accession>
<protein>
    <submittedName>
        <fullName evidence="1">Uncharacterized protein</fullName>
    </submittedName>
</protein>
<dbReference type="EMBL" id="LCAG01000008">
    <property type="protein sequence ID" value="KKR87014.1"/>
    <property type="molecule type" value="Genomic_DNA"/>
</dbReference>
<name>A0A0G0UDJ7_9BACT</name>
<evidence type="ECO:0000313" key="1">
    <source>
        <dbReference type="EMBL" id="KKR87014.1"/>
    </source>
</evidence>
<dbReference type="AlphaFoldDB" id="A0A0G0UDJ7"/>
<organism evidence="1 2">
    <name type="scientific">Candidatus Curtissbacteria bacterium GW2011_GWA1_41_11</name>
    <dbReference type="NCBI Taxonomy" id="1618409"/>
    <lineage>
        <taxon>Bacteria</taxon>
        <taxon>Candidatus Curtissiibacteriota</taxon>
    </lineage>
</organism>
<sequence length="58" mass="6608">MRFFPRSFVATVDSLNIRERTVFKEIATESIKGLQSVALDEKGVEDLFDPALLSYIRS</sequence>
<proteinExistence type="predicted"/>
<reference evidence="1 2" key="1">
    <citation type="journal article" date="2015" name="Nature">
        <title>rRNA introns, odd ribosomes, and small enigmatic genomes across a large radiation of phyla.</title>
        <authorList>
            <person name="Brown C.T."/>
            <person name="Hug L.A."/>
            <person name="Thomas B.C."/>
            <person name="Sharon I."/>
            <person name="Castelle C.J."/>
            <person name="Singh A."/>
            <person name="Wilkins M.J."/>
            <person name="Williams K.H."/>
            <person name="Banfield J.F."/>
        </authorList>
    </citation>
    <scope>NUCLEOTIDE SEQUENCE [LARGE SCALE GENOMIC DNA]</scope>
</reference>
<evidence type="ECO:0000313" key="2">
    <source>
        <dbReference type="Proteomes" id="UP000034854"/>
    </source>
</evidence>
<comment type="caution">
    <text evidence="1">The sequence shown here is derived from an EMBL/GenBank/DDBJ whole genome shotgun (WGS) entry which is preliminary data.</text>
</comment>
<gene>
    <name evidence="1" type="ORF">UU34_C0008G0038</name>
</gene>
<dbReference type="Proteomes" id="UP000034854">
    <property type="component" value="Unassembled WGS sequence"/>
</dbReference>